<dbReference type="EMBL" id="JADLQN010000004">
    <property type="protein sequence ID" value="MBF6357025.1"/>
    <property type="molecule type" value="Genomic_DNA"/>
</dbReference>
<dbReference type="InterPro" id="IPR013381">
    <property type="entry name" value="CRISPR-assoc_prot_Cse1"/>
</dbReference>
<accession>A0ABS0DEX3</accession>
<dbReference type="Gene3D" id="1.10.132.100">
    <property type="match status" value="1"/>
</dbReference>
<evidence type="ECO:0000313" key="2">
    <source>
        <dbReference type="EMBL" id="MBF6357025.1"/>
    </source>
</evidence>
<evidence type="ECO:0000256" key="1">
    <source>
        <dbReference type="SAM" id="MobiDB-lite"/>
    </source>
</evidence>
<gene>
    <name evidence="2" type="ORF">IU449_21180</name>
</gene>
<organism evidence="2 3">
    <name type="scientific">Nocardia higoensis</name>
    <dbReference type="NCBI Taxonomy" id="228599"/>
    <lineage>
        <taxon>Bacteria</taxon>
        <taxon>Bacillati</taxon>
        <taxon>Actinomycetota</taxon>
        <taxon>Actinomycetes</taxon>
        <taxon>Mycobacteriales</taxon>
        <taxon>Nocardiaceae</taxon>
        <taxon>Nocardia</taxon>
    </lineage>
</organism>
<keyword evidence="3" id="KW-1185">Reference proteome</keyword>
<dbReference type="Proteomes" id="UP000707731">
    <property type="component" value="Unassembled WGS sequence"/>
</dbReference>
<comment type="caution">
    <text evidence="2">The sequence shown here is derived from an EMBL/GenBank/DDBJ whole genome shotgun (WGS) entry which is preliminary data.</text>
</comment>
<feature type="region of interest" description="Disordered" evidence="1">
    <location>
        <begin position="210"/>
        <end position="232"/>
    </location>
</feature>
<reference evidence="2 3" key="1">
    <citation type="submission" date="2020-10" db="EMBL/GenBank/DDBJ databases">
        <title>Identification of Nocardia species via Next-generation sequencing and recognition of intraspecies genetic diversity.</title>
        <authorList>
            <person name="Li P."/>
            <person name="Li P."/>
            <person name="Lu B."/>
        </authorList>
    </citation>
    <scope>NUCLEOTIDE SEQUENCE [LARGE SCALE GENOMIC DNA]</scope>
    <source>
        <strain evidence="2 3">BJ06-0143</strain>
    </source>
</reference>
<sequence length="498" mass="54659">MTTSGERRPVSLVTALAEAEELQTVSGTTPGETVAIIECLLAICYAAGIHPEDTEEWVEWVRTRHPLDEAATWLRNDPGTWNMFDRLLPLWQNAHLAPFIDEHGCGPAQLVLEHSGDYLLHFDKHHLEYEHPLRPAEAFRATLVQHCYAPGTRGRVPGNLPGLGPALNNLATTRLSSRIRVLALGDTLADTLRLNLAPCEMGKAGTFNRSWTQRQRRPFDRKPNGRTPDGPADLHSILGRSILLRPVRAEDGSIAVDRVLIGAGELLAPLPATYLQDAVLVPKGTTSEMAPLQPSVRRALWRQSHALYAAVAQRTMGSDLYSRLASISERRILLWAVGLATDQNKIATWISDTFPFVPGREQELHRASETGSQVAEYLGTALRAAAHTAWTLAYPSAKPADKAHQMARFDASAEHYAAAANPFHELLDAIAEGRGVEDAGREYAGTLRRSAHRLLGLRLASLPKNSRGFRARAAAEHRFASELTSTKAPSLLQKAPRP</sequence>
<dbReference type="Pfam" id="PF09481">
    <property type="entry name" value="CRISPR_Cse1"/>
    <property type="match status" value="1"/>
</dbReference>
<protein>
    <submittedName>
        <fullName evidence="2">Type I-E CRISPR-associated protein Cse1/CasA</fullName>
    </submittedName>
</protein>
<name>A0ABS0DEX3_9NOCA</name>
<proteinExistence type="predicted"/>
<evidence type="ECO:0000313" key="3">
    <source>
        <dbReference type="Proteomes" id="UP000707731"/>
    </source>
</evidence>